<comment type="caution">
    <text evidence="1">The sequence shown here is derived from an EMBL/GenBank/DDBJ whole genome shotgun (WGS) entry which is preliminary data.</text>
</comment>
<keyword evidence="2" id="KW-1185">Reference proteome</keyword>
<reference evidence="1" key="1">
    <citation type="submission" date="2021-08" db="EMBL/GenBank/DDBJ databases">
        <title>Complete genome sequence of Chryseobacterium sp strain PS-8.</title>
        <authorList>
            <person name="Das S.K."/>
        </authorList>
    </citation>
    <scope>NUCLEOTIDE SEQUENCE</scope>
    <source>
        <strain evidence="1">PS-8</strain>
    </source>
</reference>
<dbReference type="InterPro" id="IPR010921">
    <property type="entry name" value="Trp_repressor/repl_initiator"/>
</dbReference>
<dbReference type="EMBL" id="JACSGT010000002">
    <property type="protein sequence ID" value="MCF2220645.1"/>
    <property type="molecule type" value="Genomic_DNA"/>
</dbReference>
<evidence type="ECO:0000313" key="2">
    <source>
        <dbReference type="Proteomes" id="UP001430374"/>
    </source>
</evidence>
<name>A0ABS9C7U4_9FLAO</name>
<gene>
    <name evidence="1" type="ORF">H9Q08_15260</name>
</gene>
<protein>
    <submittedName>
        <fullName evidence="1">Helix-turn-helix domain-containing protein</fullName>
    </submittedName>
</protein>
<dbReference type="Proteomes" id="UP001430374">
    <property type="component" value="Unassembled WGS sequence"/>
</dbReference>
<proteinExistence type="predicted"/>
<dbReference type="SUPFAM" id="SSF48295">
    <property type="entry name" value="TrpR-like"/>
    <property type="match status" value="1"/>
</dbReference>
<accession>A0ABS9C7U4</accession>
<evidence type="ECO:0000313" key="1">
    <source>
        <dbReference type="EMBL" id="MCF2220645.1"/>
    </source>
</evidence>
<organism evidence="1 2">
    <name type="scientific">Chryseobacterium indicum</name>
    <dbReference type="NCBI Taxonomy" id="2766954"/>
    <lineage>
        <taxon>Bacteria</taxon>
        <taxon>Pseudomonadati</taxon>
        <taxon>Bacteroidota</taxon>
        <taxon>Flavobacteriia</taxon>
        <taxon>Flavobacteriales</taxon>
        <taxon>Weeksellaceae</taxon>
        <taxon>Chryseobacterium group</taxon>
        <taxon>Chryseobacterium</taxon>
    </lineage>
</organism>
<dbReference type="RefSeq" id="WP_235132062.1">
    <property type="nucleotide sequence ID" value="NZ_JACSGT010000002.1"/>
</dbReference>
<sequence length="111" mass="13474">MKQPDYIRIYKDIIAEFYPEKLLDSEMIKRIENIRSSEDVISINDLLFKKNINNVNNQKLKSYDKKTILRILSYQKKHNFSNSYISLKYKMSRNTIAKWKKIYINEFETII</sequence>